<keyword evidence="4" id="KW-1185">Reference proteome</keyword>
<protein>
    <submittedName>
        <fullName evidence="3">Cyclic di-GMP phosphodiesterase CdgJ</fullName>
        <ecNumber evidence="3">3.1.4.52</ecNumber>
    </submittedName>
</protein>
<dbReference type="Pfam" id="PF00563">
    <property type="entry name" value="EAL"/>
    <property type="match status" value="1"/>
</dbReference>
<dbReference type="Gene3D" id="1.10.3210.10">
    <property type="entry name" value="Hypothetical protein af1432"/>
    <property type="match status" value="1"/>
</dbReference>
<dbReference type="InterPro" id="IPR013976">
    <property type="entry name" value="HDOD"/>
</dbReference>
<dbReference type="EC" id="3.1.4.52" evidence="3"/>
<organism evidence="3 4">
    <name type="scientific">Ralstonia edaphi</name>
    <dbReference type="NCBI Taxonomy" id="3058599"/>
    <lineage>
        <taxon>Bacteria</taxon>
        <taxon>Pseudomonadati</taxon>
        <taxon>Pseudomonadota</taxon>
        <taxon>Betaproteobacteria</taxon>
        <taxon>Burkholderiales</taxon>
        <taxon>Burkholderiaceae</taxon>
        <taxon>Ralstonia</taxon>
    </lineage>
</organism>
<dbReference type="SUPFAM" id="SSF141868">
    <property type="entry name" value="EAL domain-like"/>
    <property type="match status" value="1"/>
</dbReference>
<dbReference type="GO" id="GO:0071111">
    <property type="term" value="F:cyclic-guanylate-specific phosphodiesterase activity"/>
    <property type="evidence" value="ECO:0007669"/>
    <property type="project" value="UniProtKB-EC"/>
</dbReference>
<dbReference type="InterPro" id="IPR035919">
    <property type="entry name" value="EAL_sf"/>
</dbReference>
<keyword evidence="3" id="KW-0378">Hydrolase</keyword>
<dbReference type="PANTHER" id="PTHR33121">
    <property type="entry name" value="CYCLIC DI-GMP PHOSPHODIESTERASE PDEF"/>
    <property type="match status" value="1"/>
</dbReference>
<name>A0AB72X1A5_9RALS</name>
<evidence type="ECO:0000313" key="4">
    <source>
        <dbReference type="Proteomes" id="UP001189225"/>
    </source>
</evidence>
<proteinExistence type="predicted"/>
<sequence>MEAQAESDGGHALIGRQAIVDRAGALVAYELLFRGTTRCTRAEFSDGTLATSNVILNTVSEFGVDRVLGDLGGYVNIGQHAINLALLEILPPQRFTLELLETVQFDEATIAECRALQKHGYRLALDDVTDITSVPREMLDLVDVVKVDVSAATPAAIDEILAAARRHQFKVLAEKVETAAQHLLLRDLGFDLFQGYFFARPEVLAQRRLPESTNSLFTLLQLLTKDPSVAQLESLVKKSPLLLTRLMKLAQSAAHGDCGCSAITIRDAIMRVGTKTLGRWAELLLFVGGAGTDLATNPLFRMVAVRARFMELLAKAVAVGNYALADAAYQTGVYSLLHVLTGQAQQEFMAQSSAPEAIRKAIATRDGMLGQFLGVAEALDLDCGPPPPLVQLGLSGHTVMALHCQATLGVALDVRA</sequence>
<feature type="domain" description="HDOD" evidence="2">
    <location>
        <begin position="209"/>
        <end position="400"/>
    </location>
</feature>
<reference evidence="3 4" key="1">
    <citation type="submission" date="2023-07" db="EMBL/GenBank/DDBJ databases">
        <authorList>
            <person name="Peeters C."/>
        </authorList>
    </citation>
    <scope>NUCLEOTIDE SEQUENCE [LARGE SCALE GENOMIC DNA]</scope>
    <source>
        <strain evidence="3 4">R-16034</strain>
    </source>
</reference>
<dbReference type="PROSITE" id="PS50883">
    <property type="entry name" value="EAL"/>
    <property type="match status" value="1"/>
</dbReference>
<dbReference type="InterPro" id="IPR050706">
    <property type="entry name" value="Cyclic-di-GMP_PDE-like"/>
</dbReference>
<gene>
    <name evidence="3" type="primary">cdgJ</name>
    <name evidence="3" type="ORF">R16034_00892</name>
</gene>
<evidence type="ECO:0000313" key="3">
    <source>
        <dbReference type="EMBL" id="CAJ0737910.1"/>
    </source>
</evidence>
<dbReference type="EMBL" id="CATWHI010000001">
    <property type="protein sequence ID" value="CAJ0737910.1"/>
    <property type="molecule type" value="Genomic_DNA"/>
</dbReference>
<dbReference type="SUPFAM" id="SSF109604">
    <property type="entry name" value="HD-domain/PDEase-like"/>
    <property type="match status" value="1"/>
</dbReference>
<dbReference type="Proteomes" id="UP001189225">
    <property type="component" value="Unassembled WGS sequence"/>
</dbReference>
<evidence type="ECO:0000259" key="1">
    <source>
        <dbReference type="PROSITE" id="PS50883"/>
    </source>
</evidence>
<accession>A0AB72X1A5</accession>
<evidence type="ECO:0000259" key="2">
    <source>
        <dbReference type="PROSITE" id="PS51833"/>
    </source>
</evidence>
<dbReference type="PANTHER" id="PTHR33121:SF76">
    <property type="entry name" value="SIGNALING PROTEIN"/>
    <property type="match status" value="1"/>
</dbReference>
<dbReference type="InterPro" id="IPR001633">
    <property type="entry name" value="EAL_dom"/>
</dbReference>
<feature type="domain" description="EAL" evidence="1">
    <location>
        <begin position="1"/>
        <end position="215"/>
    </location>
</feature>
<dbReference type="AlphaFoldDB" id="A0AB72X1A5"/>
<dbReference type="PROSITE" id="PS51833">
    <property type="entry name" value="HDOD"/>
    <property type="match status" value="1"/>
</dbReference>
<dbReference type="Gene3D" id="3.20.20.450">
    <property type="entry name" value="EAL domain"/>
    <property type="match status" value="1"/>
</dbReference>
<dbReference type="InterPro" id="IPR014408">
    <property type="entry name" value="dGMP_Pdiesterase_EAL/HD-GYP"/>
</dbReference>
<dbReference type="RefSeq" id="WP_316898840.1">
    <property type="nucleotide sequence ID" value="NZ_CATWHI010000001.1"/>
</dbReference>
<dbReference type="SMART" id="SM00052">
    <property type="entry name" value="EAL"/>
    <property type="match status" value="1"/>
</dbReference>
<comment type="caution">
    <text evidence="3">The sequence shown here is derived from an EMBL/GenBank/DDBJ whole genome shotgun (WGS) entry which is preliminary data.</text>
</comment>
<dbReference type="PIRSF" id="PIRSF003180">
    <property type="entry name" value="DiGMPpdiest_YuxH"/>
    <property type="match status" value="1"/>
</dbReference>